<dbReference type="PROSITE" id="PS50158">
    <property type="entry name" value="ZF_CCHC"/>
    <property type="match status" value="1"/>
</dbReference>
<evidence type="ECO:0000313" key="5">
    <source>
        <dbReference type="RefSeq" id="XP_036368115.1"/>
    </source>
</evidence>
<dbReference type="SUPFAM" id="SSF57756">
    <property type="entry name" value="Retrovirus zinc finger-like domains"/>
    <property type="match status" value="1"/>
</dbReference>
<dbReference type="AlphaFoldDB" id="A0A7E6FL37"/>
<keyword evidence="1" id="KW-0862">Zinc</keyword>
<name>A0A7E6FL37_9MOLL</name>
<organism evidence="4 5">
    <name type="scientific">Octopus sinensis</name>
    <name type="common">East Asian common octopus</name>
    <dbReference type="NCBI Taxonomy" id="2607531"/>
    <lineage>
        <taxon>Eukaryota</taxon>
        <taxon>Metazoa</taxon>
        <taxon>Spiralia</taxon>
        <taxon>Lophotrochozoa</taxon>
        <taxon>Mollusca</taxon>
        <taxon>Cephalopoda</taxon>
        <taxon>Coleoidea</taxon>
        <taxon>Octopodiformes</taxon>
        <taxon>Octopoda</taxon>
        <taxon>Incirrata</taxon>
        <taxon>Octopodidae</taxon>
        <taxon>Octopus</taxon>
    </lineage>
</organism>
<dbReference type="InterPro" id="IPR036875">
    <property type="entry name" value="Znf_CCHC_sf"/>
</dbReference>
<keyword evidence="4" id="KW-1185">Reference proteome</keyword>
<feature type="compositionally biased region" description="Polar residues" evidence="2">
    <location>
        <begin position="195"/>
        <end position="212"/>
    </location>
</feature>
<feature type="region of interest" description="Disordered" evidence="2">
    <location>
        <begin position="111"/>
        <end position="218"/>
    </location>
</feature>
<keyword evidence="1" id="KW-0479">Metal-binding</keyword>
<protein>
    <submittedName>
        <fullName evidence="5">Uncharacterized protein LOC118767527</fullName>
    </submittedName>
</protein>
<dbReference type="KEGG" id="osn:118767527"/>
<feature type="domain" description="CCHC-type" evidence="3">
    <location>
        <begin position="103"/>
        <end position="119"/>
    </location>
</feature>
<feature type="compositionally biased region" description="Basic residues" evidence="2">
    <location>
        <begin position="156"/>
        <end position="168"/>
    </location>
</feature>
<dbReference type="Proteomes" id="UP000515154">
    <property type="component" value="Linkage group LG22"/>
</dbReference>
<dbReference type="GO" id="GO:0003676">
    <property type="term" value="F:nucleic acid binding"/>
    <property type="evidence" value="ECO:0007669"/>
    <property type="project" value="InterPro"/>
</dbReference>
<evidence type="ECO:0000256" key="2">
    <source>
        <dbReference type="SAM" id="MobiDB-lite"/>
    </source>
</evidence>
<proteinExistence type="predicted"/>
<evidence type="ECO:0000259" key="3">
    <source>
        <dbReference type="PROSITE" id="PS50158"/>
    </source>
</evidence>
<sequence>MAARTIKTEKVFLLPSYLGRKTTRIRVKRIPPDIEAELVVAAILIDNKDKVDILQATIADEGKWKGGVLEMSVQAEAEVLERLTEVITIGDISLRVWVEGRARKCFKCGLKGHKRANCPPPAKEPSKEPVKEIEDTREPQEEQRKTEEKIEDKSKTSGKRKKRERKKASYNEPQPTPTPPTPSLSHPSPADTKPTHSLPTRKQKIDTQNNLQNPPPVTHAIGVLEDEDLLEILKDLGEVELG</sequence>
<evidence type="ECO:0000313" key="4">
    <source>
        <dbReference type="Proteomes" id="UP000515154"/>
    </source>
</evidence>
<dbReference type="RefSeq" id="XP_036368115.1">
    <property type="nucleotide sequence ID" value="XM_036512222.1"/>
</dbReference>
<feature type="compositionally biased region" description="Basic and acidic residues" evidence="2">
    <location>
        <begin position="124"/>
        <end position="155"/>
    </location>
</feature>
<dbReference type="InterPro" id="IPR001878">
    <property type="entry name" value="Znf_CCHC"/>
</dbReference>
<accession>A0A7E6FL37</accession>
<dbReference type="GO" id="GO:0008270">
    <property type="term" value="F:zinc ion binding"/>
    <property type="evidence" value="ECO:0007669"/>
    <property type="project" value="UniProtKB-KW"/>
</dbReference>
<gene>
    <name evidence="5" type="primary">LOC118767527</name>
</gene>
<keyword evidence="1" id="KW-0863">Zinc-finger</keyword>
<reference evidence="5" key="1">
    <citation type="submission" date="2025-08" db="UniProtKB">
        <authorList>
            <consortium name="RefSeq"/>
        </authorList>
    </citation>
    <scope>IDENTIFICATION</scope>
</reference>
<evidence type="ECO:0000256" key="1">
    <source>
        <dbReference type="PROSITE-ProRule" id="PRU00047"/>
    </source>
</evidence>